<evidence type="ECO:0000313" key="3">
    <source>
        <dbReference type="Proteomes" id="UP000037175"/>
    </source>
</evidence>
<keyword evidence="2" id="KW-0378">Hydrolase</keyword>
<feature type="domain" description="HNH" evidence="1">
    <location>
        <begin position="218"/>
        <end position="277"/>
    </location>
</feature>
<gene>
    <name evidence="2" type="ORF">Tfer_3159</name>
</gene>
<evidence type="ECO:0000259" key="1">
    <source>
        <dbReference type="Pfam" id="PF01844"/>
    </source>
</evidence>
<dbReference type="GO" id="GO:0008270">
    <property type="term" value="F:zinc ion binding"/>
    <property type="evidence" value="ECO:0007669"/>
    <property type="project" value="InterPro"/>
</dbReference>
<reference evidence="3" key="1">
    <citation type="submission" date="2015-07" db="EMBL/GenBank/DDBJ databases">
        <title>Complete Genome of Thermincola ferriacetica strain Z-0001T.</title>
        <authorList>
            <person name="Lusk B."/>
            <person name="Badalamenti J.P."/>
            <person name="Parameswaran P."/>
            <person name="Bond D.R."/>
            <person name="Torres C.I."/>
        </authorList>
    </citation>
    <scope>NUCLEOTIDE SEQUENCE [LARGE SCALE GENOMIC DNA]</scope>
    <source>
        <strain evidence="3">Z-0001</strain>
    </source>
</reference>
<protein>
    <submittedName>
        <fullName evidence="2">HNH endonuclease</fullName>
    </submittedName>
</protein>
<sequence>MKKRVDWSLLEYGITIPIECHQNFFIANGEYLPRGHSREIDLVWNGQVIKTRLNNVDRKVSSDTLQIKYSQGTPASDFFKAVFQRTYINALRQRETGHLEGKERPQTRIPDEEAEYLYIFSTNLPYVYEIECETQVEKFYKDENPDADMKTRVTQAKSSFEQENNLLTEEEINQFRILRFKDFASRIEKPKQIARAINVYYSSAKLKEDIKQHYDYTCQICSTQIKKTGWTSHLPRIQAFRFLDADAHHVKPLSAGGPDSPFNILCLCPNCHRRLHTGQFDIVFDWSSPLCLDVFDKTKYRINFREGHKLVNY</sequence>
<dbReference type="GO" id="GO:0003676">
    <property type="term" value="F:nucleic acid binding"/>
    <property type="evidence" value="ECO:0007669"/>
    <property type="project" value="InterPro"/>
</dbReference>
<proteinExistence type="predicted"/>
<dbReference type="InterPro" id="IPR002711">
    <property type="entry name" value="HNH"/>
</dbReference>
<dbReference type="InterPro" id="IPR003615">
    <property type="entry name" value="HNH_nuc"/>
</dbReference>
<dbReference type="RefSeq" id="WP_160315574.1">
    <property type="nucleotide sequence ID" value="NZ_LGTE01000037.1"/>
</dbReference>
<accession>A0A0L6VY85</accession>
<keyword evidence="3" id="KW-1185">Reference proteome</keyword>
<evidence type="ECO:0000313" key="2">
    <source>
        <dbReference type="EMBL" id="KNZ68292.1"/>
    </source>
</evidence>
<organism evidence="2 3">
    <name type="scientific">Thermincola ferriacetica</name>
    <dbReference type="NCBI Taxonomy" id="281456"/>
    <lineage>
        <taxon>Bacteria</taxon>
        <taxon>Bacillati</taxon>
        <taxon>Bacillota</taxon>
        <taxon>Clostridia</taxon>
        <taxon>Eubacteriales</taxon>
        <taxon>Thermincolaceae</taxon>
        <taxon>Thermincola</taxon>
    </lineage>
</organism>
<dbReference type="Proteomes" id="UP000037175">
    <property type="component" value="Unassembled WGS sequence"/>
</dbReference>
<comment type="caution">
    <text evidence="2">The sequence shown here is derived from an EMBL/GenBank/DDBJ whole genome shotgun (WGS) entry which is preliminary data.</text>
</comment>
<dbReference type="CDD" id="cd00085">
    <property type="entry name" value="HNHc"/>
    <property type="match status" value="1"/>
</dbReference>
<dbReference type="AlphaFoldDB" id="A0A0L6VY85"/>
<dbReference type="Pfam" id="PF01844">
    <property type="entry name" value="HNH"/>
    <property type="match status" value="1"/>
</dbReference>
<keyword evidence="2" id="KW-0540">Nuclease</keyword>
<keyword evidence="2" id="KW-0255">Endonuclease</keyword>
<dbReference type="EMBL" id="LGTE01000037">
    <property type="protein sequence ID" value="KNZ68292.1"/>
    <property type="molecule type" value="Genomic_DNA"/>
</dbReference>
<dbReference type="PATRIC" id="fig|281456.6.peg.3320"/>
<dbReference type="Gene3D" id="1.10.30.50">
    <property type="match status" value="1"/>
</dbReference>
<name>A0A0L6VY85_9FIRM</name>
<dbReference type="GO" id="GO:0004519">
    <property type="term" value="F:endonuclease activity"/>
    <property type="evidence" value="ECO:0007669"/>
    <property type="project" value="UniProtKB-KW"/>
</dbReference>